<feature type="transmembrane region" description="Helical" evidence="11">
    <location>
        <begin position="519"/>
        <end position="536"/>
    </location>
</feature>
<evidence type="ECO:0000256" key="10">
    <source>
        <dbReference type="SAM" id="MobiDB-lite"/>
    </source>
</evidence>
<comment type="similarity">
    <text evidence="2">Belongs to the polyprenol kinase family.</text>
</comment>
<evidence type="ECO:0000256" key="1">
    <source>
        <dbReference type="ARBA" id="ARBA00004477"/>
    </source>
</evidence>
<keyword evidence="13" id="KW-1185">Reference proteome</keyword>
<dbReference type="InterPro" id="IPR032974">
    <property type="entry name" value="Polypren_kinase"/>
</dbReference>
<sequence>MLSAETISLLYPLHVNLCLTLHTLTTTSLLPAELQLLSIALINVLLLSSSSQAVILKAGLWVGGLDLLVSCSQVVLWGISLARVPKWRFKRILSPSKPKSTFLCNVMSWRRVKHDLFHAPLDSSSCSSCEAKDDQHDSDDPAKNLTFKGARRVNTISLGSAESTEVQHRGSQAIDATKHLLFNSSDNNVASLPQRRHTLPSAGETPRKSLTHTPSGRRKRSSSSSIRAFFSLTQEEAALRKWLYAAYVYVCIVAALFAPVPFVGILEVVKRQALRGNDAVGWALGYMFGDLPTFRWQVVSHNLERWICLPARPTYEEAQKPNMGWVEDLRHSYFGEANTRLLMCAYCITVIAVGLTVVFRLSPFYEVDTRRKVFHFMMVAMFLPLTYIDPAFVALALVIVLVLFLLLDLLRASQLPPLSKPLASFLAPYVDGRDLRGPVVVSHIFLLIGCAIPLWLSLGSLPRSGTGYLAGWEVPTREVGMVSGVVCVGLGDAAASLVGRRYGHRKWLWGGGKSLEGSLAFALAVFAGLFAAHAWLRAGGWADVGSDYSSWPATLGRTGACAGLASLTEAVLTGGNDNVIVPVALWTCVKSLGV</sequence>
<evidence type="ECO:0000256" key="3">
    <source>
        <dbReference type="ARBA" id="ARBA00012132"/>
    </source>
</evidence>
<organism evidence="12 13">
    <name type="scientific">Monosporascus cannonballus</name>
    <dbReference type="NCBI Taxonomy" id="155416"/>
    <lineage>
        <taxon>Eukaryota</taxon>
        <taxon>Fungi</taxon>
        <taxon>Dikarya</taxon>
        <taxon>Ascomycota</taxon>
        <taxon>Pezizomycotina</taxon>
        <taxon>Sordariomycetes</taxon>
        <taxon>Xylariomycetidae</taxon>
        <taxon>Xylariales</taxon>
        <taxon>Xylariales incertae sedis</taxon>
        <taxon>Monosporascus</taxon>
    </lineage>
</organism>
<feature type="transmembrane region" description="Helical" evidence="11">
    <location>
        <begin position="340"/>
        <end position="361"/>
    </location>
</feature>
<evidence type="ECO:0000256" key="9">
    <source>
        <dbReference type="ARBA" id="ARBA00023136"/>
    </source>
</evidence>
<keyword evidence="8 11" id="KW-1133">Transmembrane helix</keyword>
<evidence type="ECO:0000256" key="4">
    <source>
        <dbReference type="ARBA" id="ARBA00022679"/>
    </source>
</evidence>
<evidence type="ECO:0000256" key="11">
    <source>
        <dbReference type="SAM" id="Phobius"/>
    </source>
</evidence>
<keyword evidence="9 11" id="KW-0472">Membrane</keyword>
<dbReference type="PANTHER" id="PTHR13205:SF15">
    <property type="entry name" value="DOLICHOL KINASE"/>
    <property type="match status" value="1"/>
</dbReference>
<accession>A0ABY0H7F4</accession>
<feature type="region of interest" description="Disordered" evidence="10">
    <location>
        <begin position="123"/>
        <end position="145"/>
    </location>
</feature>
<keyword evidence="4" id="KW-0808">Transferase</keyword>
<evidence type="ECO:0000313" key="13">
    <source>
        <dbReference type="Proteomes" id="UP000294003"/>
    </source>
</evidence>
<reference evidence="12 13" key="1">
    <citation type="submission" date="2018-06" db="EMBL/GenBank/DDBJ databases">
        <title>Complete Genomes of Monosporascus.</title>
        <authorList>
            <person name="Robinson A.J."/>
            <person name="Natvig D.O."/>
        </authorList>
    </citation>
    <scope>NUCLEOTIDE SEQUENCE [LARGE SCALE GENOMIC DNA]</scope>
    <source>
        <strain evidence="12 13">CBS 609.92</strain>
    </source>
</reference>
<evidence type="ECO:0000256" key="2">
    <source>
        <dbReference type="ARBA" id="ARBA00010794"/>
    </source>
</evidence>
<protein>
    <recommendedName>
        <fullName evidence="3">dolichol kinase</fullName>
        <ecNumber evidence="3">2.7.1.108</ecNumber>
    </recommendedName>
</protein>
<feature type="transmembrane region" description="Helical" evidence="11">
    <location>
        <begin position="439"/>
        <end position="459"/>
    </location>
</feature>
<gene>
    <name evidence="12" type="ORF">DL762_004540</name>
</gene>
<keyword evidence="7" id="KW-0256">Endoplasmic reticulum</keyword>
<feature type="transmembrane region" description="Helical" evidence="11">
    <location>
        <begin position="394"/>
        <end position="410"/>
    </location>
</feature>
<dbReference type="PANTHER" id="PTHR13205">
    <property type="entry name" value="TRANSMEMBRANE PROTEIN 15-RELATED"/>
    <property type="match status" value="1"/>
</dbReference>
<keyword evidence="6" id="KW-0418">Kinase</keyword>
<feature type="compositionally biased region" description="Basic and acidic residues" evidence="10">
    <location>
        <begin position="130"/>
        <end position="142"/>
    </location>
</feature>
<evidence type="ECO:0000256" key="7">
    <source>
        <dbReference type="ARBA" id="ARBA00022824"/>
    </source>
</evidence>
<dbReference type="EC" id="2.7.1.108" evidence="3"/>
<feature type="region of interest" description="Disordered" evidence="10">
    <location>
        <begin position="197"/>
        <end position="220"/>
    </location>
</feature>
<evidence type="ECO:0000256" key="6">
    <source>
        <dbReference type="ARBA" id="ARBA00022777"/>
    </source>
</evidence>
<comment type="subcellular location">
    <subcellularLocation>
        <location evidence="1">Endoplasmic reticulum membrane</location>
        <topology evidence="1">Multi-pass membrane protein</topology>
    </subcellularLocation>
</comment>
<dbReference type="Proteomes" id="UP000294003">
    <property type="component" value="Unassembled WGS sequence"/>
</dbReference>
<keyword evidence="5 11" id="KW-0812">Transmembrane</keyword>
<feature type="transmembrane region" description="Helical" evidence="11">
    <location>
        <begin position="479"/>
        <end position="498"/>
    </location>
</feature>
<evidence type="ECO:0000256" key="8">
    <source>
        <dbReference type="ARBA" id="ARBA00022989"/>
    </source>
</evidence>
<proteinExistence type="inferred from homology"/>
<evidence type="ECO:0000313" key="12">
    <source>
        <dbReference type="EMBL" id="RYO86876.1"/>
    </source>
</evidence>
<evidence type="ECO:0000256" key="5">
    <source>
        <dbReference type="ARBA" id="ARBA00022692"/>
    </source>
</evidence>
<feature type="transmembrane region" description="Helical" evidence="11">
    <location>
        <begin position="242"/>
        <end position="266"/>
    </location>
</feature>
<comment type="caution">
    <text evidence="12">The sequence shown here is derived from an EMBL/GenBank/DDBJ whole genome shotgun (WGS) entry which is preliminary data.</text>
</comment>
<dbReference type="EMBL" id="QJNS01000108">
    <property type="protein sequence ID" value="RYO86876.1"/>
    <property type="molecule type" value="Genomic_DNA"/>
</dbReference>
<name>A0ABY0H7F4_9PEZI</name>